<reference evidence="3" key="1">
    <citation type="journal article" date="2019" name="Int. J. Syst. Evol. Microbiol.">
        <title>The Global Catalogue of Microorganisms (GCM) 10K type strain sequencing project: providing services to taxonomists for standard genome sequencing and annotation.</title>
        <authorList>
            <consortium name="The Broad Institute Genomics Platform"/>
            <consortium name="The Broad Institute Genome Sequencing Center for Infectious Disease"/>
            <person name="Wu L."/>
            <person name="Ma J."/>
        </authorList>
    </citation>
    <scope>NUCLEOTIDE SEQUENCE [LARGE SCALE GENOMIC DNA]</scope>
    <source>
        <strain evidence="3">CGMCC 1.6375</strain>
    </source>
</reference>
<dbReference type="RefSeq" id="WP_019943968.1">
    <property type="nucleotide sequence ID" value="NZ_BMLI01000001.1"/>
</dbReference>
<dbReference type="CDD" id="cd04196">
    <property type="entry name" value="GT_2_like_d"/>
    <property type="match status" value="1"/>
</dbReference>
<name>A0ABQ2HQY2_9BACT</name>
<protein>
    <recommendedName>
        <fullName evidence="1">Glycosyltransferase 2-like domain-containing protein</fullName>
    </recommendedName>
</protein>
<dbReference type="EMBL" id="BMLI01000001">
    <property type="protein sequence ID" value="GGM88121.1"/>
    <property type="molecule type" value="Genomic_DNA"/>
</dbReference>
<evidence type="ECO:0000313" key="3">
    <source>
        <dbReference type="Proteomes" id="UP000632339"/>
    </source>
</evidence>
<sequence>MNKQPDSSSQHTGYPLVSIAMCVYNGEKYLAEQLDTLVNQTYANIEIVVVDDGSKDRSREILREYAAQYPALRVYENDVNLGYVRNFEKAITLCEGEYIALCDQDDIWDLGKIAKQVAGIGDSLLIYHDSAFMDEQGRQMTWKRKMSDIIHLYSGSEPKIFLYFNCVSGHSILFKRELRDEFLPFNPEHFHDHWIAYVAANLGSIKVIPETLVRYRQHTSTSTDILNKRKKVRKNYHENRDIKKLERDLKWVQQCASFKKNRDQPFLDRLRTLFEHRLDSFFSFEYAGLVRDNYEMLYYIPVYKKSGKFSFVYRQIWGLRAKLLWARFFARPEWEEYVDVVSEGEEKP</sequence>
<accession>A0ABQ2HQY2</accession>
<comment type="caution">
    <text evidence="2">The sequence shown here is derived from an EMBL/GenBank/DDBJ whole genome shotgun (WGS) entry which is preliminary data.</text>
</comment>
<dbReference type="PANTHER" id="PTHR22916:SF3">
    <property type="entry name" value="UDP-GLCNAC:BETAGAL BETA-1,3-N-ACETYLGLUCOSAMINYLTRANSFERASE-LIKE PROTEIN 1"/>
    <property type="match status" value="1"/>
</dbReference>
<dbReference type="Gene3D" id="3.90.550.10">
    <property type="entry name" value="Spore Coat Polysaccharide Biosynthesis Protein SpsA, Chain A"/>
    <property type="match status" value="1"/>
</dbReference>
<dbReference type="InterPro" id="IPR029044">
    <property type="entry name" value="Nucleotide-diphossugar_trans"/>
</dbReference>
<gene>
    <name evidence="2" type="ORF">GCM10010967_20890</name>
</gene>
<dbReference type="SUPFAM" id="SSF53448">
    <property type="entry name" value="Nucleotide-diphospho-sugar transferases"/>
    <property type="match status" value="1"/>
</dbReference>
<proteinExistence type="predicted"/>
<dbReference type="PANTHER" id="PTHR22916">
    <property type="entry name" value="GLYCOSYLTRANSFERASE"/>
    <property type="match status" value="1"/>
</dbReference>
<organism evidence="2 3">
    <name type="scientific">Dyadobacter beijingensis</name>
    <dbReference type="NCBI Taxonomy" id="365489"/>
    <lineage>
        <taxon>Bacteria</taxon>
        <taxon>Pseudomonadati</taxon>
        <taxon>Bacteroidota</taxon>
        <taxon>Cytophagia</taxon>
        <taxon>Cytophagales</taxon>
        <taxon>Spirosomataceae</taxon>
        <taxon>Dyadobacter</taxon>
    </lineage>
</organism>
<dbReference type="Pfam" id="PF00535">
    <property type="entry name" value="Glycos_transf_2"/>
    <property type="match status" value="1"/>
</dbReference>
<keyword evidence="3" id="KW-1185">Reference proteome</keyword>
<evidence type="ECO:0000313" key="2">
    <source>
        <dbReference type="EMBL" id="GGM88121.1"/>
    </source>
</evidence>
<evidence type="ECO:0000259" key="1">
    <source>
        <dbReference type="Pfam" id="PF00535"/>
    </source>
</evidence>
<dbReference type="InterPro" id="IPR001173">
    <property type="entry name" value="Glyco_trans_2-like"/>
</dbReference>
<feature type="domain" description="Glycosyltransferase 2-like" evidence="1">
    <location>
        <begin position="18"/>
        <end position="177"/>
    </location>
</feature>
<dbReference type="Proteomes" id="UP000632339">
    <property type="component" value="Unassembled WGS sequence"/>
</dbReference>